<feature type="non-terminal residue" evidence="1">
    <location>
        <position position="166"/>
    </location>
</feature>
<keyword evidence="2" id="KW-1185">Reference proteome</keyword>
<dbReference type="AlphaFoldDB" id="A0A2P5DRX5"/>
<organism evidence="1 2">
    <name type="scientific">Parasponia andersonii</name>
    <name type="common">Sponia andersonii</name>
    <dbReference type="NCBI Taxonomy" id="3476"/>
    <lineage>
        <taxon>Eukaryota</taxon>
        <taxon>Viridiplantae</taxon>
        <taxon>Streptophyta</taxon>
        <taxon>Embryophyta</taxon>
        <taxon>Tracheophyta</taxon>
        <taxon>Spermatophyta</taxon>
        <taxon>Magnoliopsida</taxon>
        <taxon>eudicotyledons</taxon>
        <taxon>Gunneridae</taxon>
        <taxon>Pentapetalae</taxon>
        <taxon>rosids</taxon>
        <taxon>fabids</taxon>
        <taxon>Rosales</taxon>
        <taxon>Cannabaceae</taxon>
        <taxon>Parasponia</taxon>
    </lineage>
</organism>
<accession>A0A2P5DRX5</accession>
<proteinExistence type="predicted"/>
<dbReference type="EMBL" id="JXTB01000020">
    <property type="protein sequence ID" value="PON76047.1"/>
    <property type="molecule type" value="Genomic_DNA"/>
</dbReference>
<reference evidence="2" key="1">
    <citation type="submission" date="2016-06" db="EMBL/GenBank/DDBJ databases">
        <title>Parallel loss of symbiosis genes in relatives of nitrogen-fixing non-legume Parasponia.</title>
        <authorList>
            <person name="Van Velzen R."/>
            <person name="Holmer R."/>
            <person name="Bu F."/>
            <person name="Rutten L."/>
            <person name="Van Zeijl A."/>
            <person name="Liu W."/>
            <person name="Santuari L."/>
            <person name="Cao Q."/>
            <person name="Sharma T."/>
            <person name="Shen D."/>
            <person name="Roswanjaya Y."/>
            <person name="Wardhani T."/>
            <person name="Kalhor M.S."/>
            <person name="Jansen J."/>
            <person name="Van den Hoogen J."/>
            <person name="Gungor B."/>
            <person name="Hartog M."/>
            <person name="Hontelez J."/>
            <person name="Verver J."/>
            <person name="Yang W.-C."/>
            <person name="Schijlen E."/>
            <person name="Repin R."/>
            <person name="Schilthuizen M."/>
            <person name="Schranz E."/>
            <person name="Heidstra R."/>
            <person name="Miyata K."/>
            <person name="Fedorova E."/>
            <person name="Kohlen W."/>
            <person name="Bisseling T."/>
            <person name="Smit S."/>
            <person name="Geurts R."/>
        </authorList>
    </citation>
    <scope>NUCLEOTIDE SEQUENCE [LARGE SCALE GENOMIC DNA]</scope>
    <source>
        <strain evidence="2">cv. WU1-14</strain>
    </source>
</reference>
<evidence type="ECO:0000313" key="1">
    <source>
        <dbReference type="EMBL" id="PON76047.1"/>
    </source>
</evidence>
<gene>
    <name evidence="1" type="ORF">PanWU01x14_037630</name>
</gene>
<dbReference type="Proteomes" id="UP000237105">
    <property type="component" value="Unassembled WGS sequence"/>
</dbReference>
<comment type="caution">
    <text evidence="1">The sequence shown here is derived from an EMBL/GenBank/DDBJ whole genome shotgun (WGS) entry which is preliminary data.</text>
</comment>
<name>A0A2P5DRX5_PARAD</name>
<sequence length="166" mass="18993">MLKLGYVKDVEKEYYYRPNNIGNLAEFECIAFDKAVLTMSRILAGSRVATLYMVVSTPFTRVDFSQCLGSKDEPTKVFMSEFEIEMGFHDVPIEQEGRSFSNVELGVETEVMEDDLTDAGYEQFDDKKVKDLRGSNFEFNPDCNMANHVFKISMLFSSFSSVDSFR</sequence>
<evidence type="ECO:0000313" key="2">
    <source>
        <dbReference type="Proteomes" id="UP000237105"/>
    </source>
</evidence>
<protein>
    <submittedName>
        <fullName evidence="1">Uncharacterized protein</fullName>
    </submittedName>
</protein>
<dbReference type="OrthoDB" id="10359848at2759"/>